<feature type="non-terminal residue" evidence="1">
    <location>
        <position position="1"/>
    </location>
</feature>
<organism evidence="1 2">
    <name type="scientific">Acaulospora morrowiae</name>
    <dbReference type="NCBI Taxonomy" id="94023"/>
    <lineage>
        <taxon>Eukaryota</taxon>
        <taxon>Fungi</taxon>
        <taxon>Fungi incertae sedis</taxon>
        <taxon>Mucoromycota</taxon>
        <taxon>Glomeromycotina</taxon>
        <taxon>Glomeromycetes</taxon>
        <taxon>Diversisporales</taxon>
        <taxon>Acaulosporaceae</taxon>
        <taxon>Acaulospora</taxon>
    </lineage>
</organism>
<reference evidence="1" key="1">
    <citation type="submission" date="2021-06" db="EMBL/GenBank/DDBJ databases">
        <authorList>
            <person name="Kallberg Y."/>
            <person name="Tangrot J."/>
            <person name="Rosling A."/>
        </authorList>
    </citation>
    <scope>NUCLEOTIDE SEQUENCE</scope>
    <source>
        <strain evidence="1">CL551</strain>
    </source>
</reference>
<name>A0A9N9NK04_9GLOM</name>
<comment type="caution">
    <text evidence="1">The sequence shown here is derived from an EMBL/GenBank/DDBJ whole genome shotgun (WGS) entry which is preliminary data.</text>
</comment>
<keyword evidence="2" id="KW-1185">Reference proteome</keyword>
<protein>
    <submittedName>
        <fullName evidence="1">10501_t:CDS:1</fullName>
    </submittedName>
</protein>
<evidence type="ECO:0000313" key="1">
    <source>
        <dbReference type="EMBL" id="CAG8739508.1"/>
    </source>
</evidence>
<evidence type="ECO:0000313" key="2">
    <source>
        <dbReference type="Proteomes" id="UP000789342"/>
    </source>
</evidence>
<sequence length="62" mass="7164">PLPDLRIRCLTKNGQKITYIKRFEVIPVGTKHAVIIVDELSGECVDVCHFEIRKLKKLVEME</sequence>
<dbReference type="EMBL" id="CAJVPV010029839">
    <property type="protein sequence ID" value="CAG8739508.1"/>
    <property type="molecule type" value="Genomic_DNA"/>
</dbReference>
<accession>A0A9N9NK04</accession>
<gene>
    <name evidence="1" type="ORF">AMORRO_LOCUS14616</name>
</gene>
<proteinExistence type="predicted"/>
<dbReference type="AlphaFoldDB" id="A0A9N9NK04"/>
<dbReference type="Proteomes" id="UP000789342">
    <property type="component" value="Unassembled WGS sequence"/>
</dbReference>